<feature type="compositionally biased region" description="Low complexity" evidence="1">
    <location>
        <begin position="89"/>
        <end position="107"/>
    </location>
</feature>
<name>A0A8H3M2Y8_9GLOM</name>
<dbReference type="EMBL" id="BLAL01000252">
    <property type="protein sequence ID" value="GES96616.1"/>
    <property type="molecule type" value="Genomic_DNA"/>
</dbReference>
<feature type="compositionally biased region" description="Polar residues" evidence="1">
    <location>
        <begin position="128"/>
        <end position="142"/>
    </location>
</feature>
<evidence type="ECO:0000313" key="2">
    <source>
        <dbReference type="EMBL" id="GES96616.1"/>
    </source>
</evidence>
<sequence>MHKKYLSTRVRLIPNHKCLKAYNGDEWTVELKNDITEFSLFPDCVPSSFITASGMKSFKIIKEVSGARKLISYFTTWDQKCRTARFDNAENSNKASKAASHSNTNSKHFLGNHRFHNQNKKDNNNRNSGSSTKKNFQLKTNQSNRSDVNKLIAGLKAILEQLVSLI</sequence>
<gene>
    <name evidence="2" type="ORF">RCL2_002323900</name>
</gene>
<feature type="region of interest" description="Disordered" evidence="1">
    <location>
        <begin position="88"/>
        <end position="142"/>
    </location>
</feature>
<comment type="caution">
    <text evidence="2">The sequence shown here is derived from an EMBL/GenBank/DDBJ whole genome shotgun (WGS) entry which is preliminary data.</text>
</comment>
<protein>
    <submittedName>
        <fullName evidence="2">Uncharacterized protein</fullName>
    </submittedName>
</protein>
<proteinExistence type="predicted"/>
<dbReference type="Proteomes" id="UP000615446">
    <property type="component" value="Unassembled WGS sequence"/>
</dbReference>
<organism evidence="2 3">
    <name type="scientific">Rhizophagus clarus</name>
    <dbReference type="NCBI Taxonomy" id="94130"/>
    <lineage>
        <taxon>Eukaryota</taxon>
        <taxon>Fungi</taxon>
        <taxon>Fungi incertae sedis</taxon>
        <taxon>Mucoromycota</taxon>
        <taxon>Glomeromycotina</taxon>
        <taxon>Glomeromycetes</taxon>
        <taxon>Glomerales</taxon>
        <taxon>Glomeraceae</taxon>
        <taxon>Rhizophagus</taxon>
    </lineage>
</organism>
<accession>A0A8H3M2Y8</accession>
<dbReference type="AlphaFoldDB" id="A0A8H3M2Y8"/>
<reference evidence="2" key="1">
    <citation type="submission" date="2019-10" db="EMBL/GenBank/DDBJ databases">
        <title>Conservation and host-specific expression of non-tandemly repeated heterogenous ribosome RNA gene in arbuscular mycorrhizal fungi.</title>
        <authorList>
            <person name="Maeda T."/>
            <person name="Kobayashi Y."/>
            <person name="Nakagawa T."/>
            <person name="Ezawa T."/>
            <person name="Yamaguchi K."/>
            <person name="Bino T."/>
            <person name="Nishimoto Y."/>
            <person name="Shigenobu S."/>
            <person name="Kawaguchi M."/>
        </authorList>
    </citation>
    <scope>NUCLEOTIDE SEQUENCE</scope>
    <source>
        <strain evidence="2">HR1</strain>
    </source>
</reference>
<evidence type="ECO:0000256" key="1">
    <source>
        <dbReference type="SAM" id="MobiDB-lite"/>
    </source>
</evidence>
<evidence type="ECO:0000313" key="3">
    <source>
        <dbReference type="Proteomes" id="UP000615446"/>
    </source>
</evidence>